<name>A0AAW2LMN1_SESRA</name>
<feature type="domain" description="Tf2-1-like SH3-like" evidence="2">
    <location>
        <begin position="17"/>
        <end position="56"/>
    </location>
</feature>
<proteinExistence type="predicted"/>
<dbReference type="Pfam" id="PF24626">
    <property type="entry name" value="SH3_Tf2-1"/>
    <property type="match status" value="1"/>
</dbReference>
<feature type="transmembrane region" description="Helical" evidence="1">
    <location>
        <begin position="104"/>
        <end position="121"/>
    </location>
</feature>
<sequence length="124" mass="14568">MKQQADRHRRDLDFSVGDWVLLRLQPYRQLSVQRRASQKLGRRFFGPFRILRRLGRSPMSSSFLRVPVFTRSSMLPYSNLSTAILPCLLWLFRRRRTPCPPGLFLAASSVVVFFRLLRALSPKF</sequence>
<keyword evidence="1" id="KW-0812">Transmembrane</keyword>
<dbReference type="InterPro" id="IPR056924">
    <property type="entry name" value="SH3_Tf2-1"/>
</dbReference>
<protein>
    <recommendedName>
        <fullName evidence="2">Tf2-1-like SH3-like domain-containing protein</fullName>
    </recommendedName>
</protein>
<gene>
    <name evidence="3" type="ORF">Sradi_5257800</name>
</gene>
<comment type="caution">
    <text evidence="3">The sequence shown here is derived from an EMBL/GenBank/DDBJ whole genome shotgun (WGS) entry which is preliminary data.</text>
</comment>
<accession>A0AAW2LMN1</accession>
<keyword evidence="1" id="KW-1133">Transmembrane helix</keyword>
<keyword evidence="1" id="KW-0472">Membrane</keyword>
<dbReference type="AlphaFoldDB" id="A0AAW2LMN1"/>
<reference evidence="3" key="1">
    <citation type="submission" date="2020-06" db="EMBL/GenBank/DDBJ databases">
        <authorList>
            <person name="Li T."/>
            <person name="Hu X."/>
            <person name="Zhang T."/>
            <person name="Song X."/>
            <person name="Zhang H."/>
            <person name="Dai N."/>
            <person name="Sheng W."/>
            <person name="Hou X."/>
            <person name="Wei L."/>
        </authorList>
    </citation>
    <scope>NUCLEOTIDE SEQUENCE</scope>
    <source>
        <strain evidence="3">G02</strain>
        <tissue evidence="3">Leaf</tissue>
    </source>
</reference>
<evidence type="ECO:0000313" key="3">
    <source>
        <dbReference type="EMBL" id="KAL0319963.1"/>
    </source>
</evidence>
<reference evidence="3" key="2">
    <citation type="journal article" date="2024" name="Plant">
        <title>Genomic evolution and insights into agronomic trait innovations of Sesamum species.</title>
        <authorList>
            <person name="Miao H."/>
            <person name="Wang L."/>
            <person name="Qu L."/>
            <person name="Liu H."/>
            <person name="Sun Y."/>
            <person name="Le M."/>
            <person name="Wang Q."/>
            <person name="Wei S."/>
            <person name="Zheng Y."/>
            <person name="Lin W."/>
            <person name="Duan Y."/>
            <person name="Cao H."/>
            <person name="Xiong S."/>
            <person name="Wang X."/>
            <person name="Wei L."/>
            <person name="Li C."/>
            <person name="Ma Q."/>
            <person name="Ju M."/>
            <person name="Zhao R."/>
            <person name="Li G."/>
            <person name="Mu C."/>
            <person name="Tian Q."/>
            <person name="Mei H."/>
            <person name="Zhang T."/>
            <person name="Gao T."/>
            <person name="Zhang H."/>
        </authorList>
    </citation>
    <scope>NUCLEOTIDE SEQUENCE</scope>
    <source>
        <strain evidence="3">G02</strain>
    </source>
</reference>
<evidence type="ECO:0000256" key="1">
    <source>
        <dbReference type="SAM" id="Phobius"/>
    </source>
</evidence>
<evidence type="ECO:0000259" key="2">
    <source>
        <dbReference type="Pfam" id="PF24626"/>
    </source>
</evidence>
<dbReference type="EMBL" id="JACGWJ010000024">
    <property type="protein sequence ID" value="KAL0319963.1"/>
    <property type="molecule type" value="Genomic_DNA"/>
</dbReference>
<organism evidence="3">
    <name type="scientific">Sesamum radiatum</name>
    <name type="common">Black benniseed</name>
    <dbReference type="NCBI Taxonomy" id="300843"/>
    <lineage>
        <taxon>Eukaryota</taxon>
        <taxon>Viridiplantae</taxon>
        <taxon>Streptophyta</taxon>
        <taxon>Embryophyta</taxon>
        <taxon>Tracheophyta</taxon>
        <taxon>Spermatophyta</taxon>
        <taxon>Magnoliopsida</taxon>
        <taxon>eudicotyledons</taxon>
        <taxon>Gunneridae</taxon>
        <taxon>Pentapetalae</taxon>
        <taxon>asterids</taxon>
        <taxon>lamiids</taxon>
        <taxon>Lamiales</taxon>
        <taxon>Pedaliaceae</taxon>
        <taxon>Sesamum</taxon>
    </lineage>
</organism>